<evidence type="ECO:0000313" key="6">
    <source>
        <dbReference type="EMBL" id="GJD51719.1"/>
    </source>
</evidence>
<keyword evidence="3" id="KW-0804">Transcription</keyword>
<comment type="caution">
    <text evidence="6">The sequence shown here is derived from an EMBL/GenBank/DDBJ whole genome shotgun (WGS) entry which is preliminary data.</text>
</comment>
<name>A0ABQ4R2P1_9HYPH</name>
<evidence type="ECO:0000259" key="5">
    <source>
        <dbReference type="PROSITE" id="PS01124"/>
    </source>
</evidence>
<keyword evidence="2" id="KW-0238">DNA-binding</keyword>
<dbReference type="Proteomes" id="UP001055167">
    <property type="component" value="Unassembled WGS sequence"/>
</dbReference>
<evidence type="ECO:0000256" key="2">
    <source>
        <dbReference type="ARBA" id="ARBA00023125"/>
    </source>
</evidence>
<dbReference type="Pfam" id="PF12833">
    <property type="entry name" value="HTH_18"/>
    <property type="match status" value="1"/>
</dbReference>
<dbReference type="RefSeq" id="WP_162501475.1">
    <property type="nucleotide sequence ID" value="NZ_BPQH01000015.1"/>
</dbReference>
<evidence type="ECO:0000256" key="1">
    <source>
        <dbReference type="ARBA" id="ARBA00023015"/>
    </source>
</evidence>
<keyword evidence="7" id="KW-1185">Reference proteome</keyword>
<keyword evidence="4" id="KW-1133">Transmembrane helix</keyword>
<evidence type="ECO:0000256" key="4">
    <source>
        <dbReference type="SAM" id="Phobius"/>
    </source>
</evidence>
<keyword evidence="4" id="KW-0472">Membrane</keyword>
<dbReference type="InterPro" id="IPR032687">
    <property type="entry name" value="AraC-type_N"/>
</dbReference>
<dbReference type="EMBL" id="BPQH01000015">
    <property type="protein sequence ID" value="GJD51719.1"/>
    <property type="molecule type" value="Genomic_DNA"/>
</dbReference>
<dbReference type="PANTHER" id="PTHR47894">
    <property type="entry name" value="HTH-TYPE TRANSCRIPTIONAL REGULATOR GADX"/>
    <property type="match status" value="1"/>
</dbReference>
<protein>
    <submittedName>
        <fullName evidence="6">HTH-type transcriptional regulator</fullName>
    </submittedName>
</protein>
<dbReference type="Pfam" id="PF12625">
    <property type="entry name" value="Arabinose_bd"/>
    <property type="match status" value="1"/>
</dbReference>
<dbReference type="Gene3D" id="1.10.10.60">
    <property type="entry name" value="Homeodomain-like"/>
    <property type="match status" value="1"/>
</dbReference>
<accession>A0ABQ4R2P1</accession>
<keyword evidence="1" id="KW-0805">Transcription regulation</keyword>
<evidence type="ECO:0000256" key="3">
    <source>
        <dbReference type="ARBA" id="ARBA00023163"/>
    </source>
</evidence>
<dbReference type="PANTHER" id="PTHR47894:SF1">
    <property type="entry name" value="HTH-TYPE TRANSCRIPTIONAL REGULATOR VQSM"/>
    <property type="match status" value="1"/>
</dbReference>
<organism evidence="6 7">
    <name type="scientific">Methylobacterium crusticola</name>
    <dbReference type="NCBI Taxonomy" id="1697972"/>
    <lineage>
        <taxon>Bacteria</taxon>
        <taxon>Pseudomonadati</taxon>
        <taxon>Pseudomonadota</taxon>
        <taxon>Alphaproteobacteria</taxon>
        <taxon>Hyphomicrobiales</taxon>
        <taxon>Methylobacteriaceae</taxon>
        <taxon>Methylobacterium</taxon>
    </lineage>
</organism>
<dbReference type="SUPFAM" id="SSF46689">
    <property type="entry name" value="Homeodomain-like"/>
    <property type="match status" value="1"/>
</dbReference>
<dbReference type="InterPro" id="IPR018060">
    <property type="entry name" value="HTH_AraC"/>
</dbReference>
<dbReference type="SMART" id="SM00342">
    <property type="entry name" value="HTH_ARAC"/>
    <property type="match status" value="1"/>
</dbReference>
<dbReference type="PROSITE" id="PS01124">
    <property type="entry name" value="HTH_ARAC_FAMILY_2"/>
    <property type="match status" value="1"/>
</dbReference>
<reference evidence="6" key="2">
    <citation type="submission" date="2021-08" db="EMBL/GenBank/DDBJ databases">
        <authorList>
            <person name="Tani A."/>
            <person name="Ola A."/>
            <person name="Ogura Y."/>
            <person name="Katsura K."/>
            <person name="Hayashi T."/>
        </authorList>
    </citation>
    <scope>NUCLEOTIDE SEQUENCE</scope>
    <source>
        <strain evidence="6">KCTC 52305</strain>
    </source>
</reference>
<feature type="domain" description="HTH araC/xylS-type" evidence="5">
    <location>
        <begin position="238"/>
        <end position="339"/>
    </location>
</feature>
<dbReference type="InterPro" id="IPR009057">
    <property type="entry name" value="Homeodomain-like_sf"/>
</dbReference>
<feature type="transmembrane region" description="Helical" evidence="4">
    <location>
        <begin position="86"/>
        <end position="107"/>
    </location>
</feature>
<proteinExistence type="predicted"/>
<evidence type="ECO:0000313" key="7">
    <source>
        <dbReference type="Proteomes" id="UP001055167"/>
    </source>
</evidence>
<sequence length="349" mass="38420">MRPDSFAAIHLPNQSARIMASVISDAGLAVTKLLSEAGIPCDVLNEPNGVLSGAQELRLQEVFVQATRHMPGAWFRMGLRYRLMTYGPLGLAVLTAGTFGAGLRLLMSFTALTYSLMQYELIEENGEVVALAAEDMHVPQGYREFSQERALGAVTQILNDMHPSLSPLSRIETVLDASNGRHECEAVLGVPMVFEAPVTRWILKPGVAGASLPMASPLLEESYGKLCARLVDEARVSDEIVSRVYALLVRSPPHFPSATQASRMLGLSERTLYRKLASHALTFHRMVEQVREQRATDLLQNSRLSIEAVADALGFAETASFSRAFKRWRGMSPLQFRLRSATRPPQGNR</sequence>
<keyword evidence="4" id="KW-0812">Transmembrane</keyword>
<gene>
    <name evidence="6" type="ORF">OPKNFCMD_4474</name>
</gene>
<reference evidence="6" key="1">
    <citation type="journal article" date="2021" name="Front. Microbiol.">
        <title>Comprehensive Comparative Genomics and Phenotyping of Methylobacterium Species.</title>
        <authorList>
            <person name="Alessa O."/>
            <person name="Ogura Y."/>
            <person name="Fujitani Y."/>
            <person name="Takami H."/>
            <person name="Hayashi T."/>
            <person name="Sahin N."/>
            <person name="Tani A."/>
        </authorList>
    </citation>
    <scope>NUCLEOTIDE SEQUENCE</scope>
    <source>
        <strain evidence="6">KCTC 52305</strain>
    </source>
</reference>